<organism evidence="3 4">
    <name type="scientific">Sanghuangporus baumii</name>
    <name type="common">Phellinus baumii</name>
    <dbReference type="NCBI Taxonomy" id="108892"/>
    <lineage>
        <taxon>Eukaryota</taxon>
        <taxon>Fungi</taxon>
        <taxon>Dikarya</taxon>
        <taxon>Basidiomycota</taxon>
        <taxon>Agaricomycotina</taxon>
        <taxon>Agaricomycetes</taxon>
        <taxon>Hymenochaetales</taxon>
        <taxon>Hymenochaetaceae</taxon>
        <taxon>Sanghuangporus</taxon>
    </lineage>
</organism>
<dbReference type="GO" id="GO:0005876">
    <property type="term" value="C:spindle microtubule"/>
    <property type="evidence" value="ECO:0007669"/>
    <property type="project" value="InterPro"/>
</dbReference>
<dbReference type="Pfam" id="PF08287">
    <property type="entry name" value="DASH_Spc19"/>
    <property type="match status" value="1"/>
</dbReference>
<dbReference type="GO" id="GO:0042729">
    <property type="term" value="C:DASH complex"/>
    <property type="evidence" value="ECO:0007669"/>
    <property type="project" value="InterPro"/>
</dbReference>
<keyword evidence="4" id="KW-1185">Reference proteome</keyword>
<proteinExistence type="predicted"/>
<feature type="coiled-coil region" evidence="1">
    <location>
        <begin position="82"/>
        <end position="109"/>
    </location>
</feature>
<accession>A0A9Q5HX79</accession>
<evidence type="ECO:0000313" key="3">
    <source>
        <dbReference type="EMBL" id="OCB87530.1"/>
    </source>
</evidence>
<evidence type="ECO:0000256" key="2">
    <source>
        <dbReference type="SAM" id="MobiDB-lite"/>
    </source>
</evidence>
<protein>
    <recommendedName>
        <fullName evidence="5">Outer kinetochore protein SPC19</fullName>
    </recommendedName>
</protein>
<dbReference type="OrthoDB" id="3361333at2759"/>
<dbReference type="AlphaFoldDB" id="A0A9Q5HX79"/>
<dbReference type="InterPro" id="IPR013251">
    <property type="entry name" value="DASH_Spc19"/>
</dbReference>
<name>A0A9Q5HX79_SANBA</name>
<reference evidence="3" key="1">
    <citation type="submission" date="2016-06" db="EMBL/GenBank/DDBJ databases">
        <title>Draft Genome sequence of the fungus Inonotus baumii.</title>
        <authorList>
            <person name="Zhu H."/>
            <person name="Lin W."/>
        </authorList>
    </citation>
    <scope>NUCLEOTIDE SEQUENCE</scope>
    <source>
        <strain evidence="3">821</strain>
    </source>
</reference>
<evidence type="ECO:0008006" key="5">
    <source>
        <dbReference type="Google" id="ProtNLM"/>
    </source>
</evidence>
<comment type="caution">
    <text evidence="3">The sequence shown here is derived from an EMBL/GenBank/DDBJ whole genome shotgun (WGS) entry which is preliminary data.</text>
</comment>
<evidence type="ECO:0000256" key="1">
    <source>
        <dbReference type="SAM" id="Coils"/>
    </source>
</evidence>
<dbReference type="Proteomes" id="UP000757232">
    <property type="component" value="Unassembled WGS sequence"/>
</dbReference>
<evidence type="ECO:0000313" key="4">
    <source>
        <dbReference type="Proteomes" id="UP000757232"/>
    </source>
</evidence>
<feature type="region of interest" description="Disordered" evidence="2">
    <location>
        <begin position="58"/>
        <end position="77"/>
    </location>
</feature>
<dbReference type="EMBL" id="LNZH02000191">
    <property type="protein sequence ID" value="OCB87530.1"/>
    <property type="molecule type" value="Genomic_DNA"/>
</dbReference>
<dbReference type="GO" id="GO:0008608">
    <property type="term" value="P:attachment of spindle microtubules to kinetochore"/>
    <property type="evidence" value="ECO:0007669"/>
    <property type="project" value="InterPro"/>
</dbReference>
<keyword evidence="1" id="KW-0175">Coiled coil</keyword>
<gene>
    <name evidence="3" type="ORF">A7U60_g5435</name>
</gene>
<sequence>MSRVLESQRVYLFVNESTVKKYEEDLTEEVEPQILELVERAKKGLKVLERKQHSLKTKAEHVSVAKTATHRSVQSRMDERKLRILAGQRQDLEREMQALQAKLDALQESGYDNQS</sequence>